<comment type="caution">
    <text evidence="3">The sequence shown here is derived from an EMBL/GenBank/DDBJ whole genome shotgun (WGS) entry which is preliminary data.</text>
</comment>
<keyword evidence="3" id="KW-0131">Cell cycle</keyword>
<gene>
    <name evidence="3" type="ORF">CHH72_20780</name>
</gene>
<organism evidence="3 4">
    <name type="scientific">Shouchella clausii</name>
    <name type="common">Alkalihalobacillus clausii</name>
    <dbReference type="NCBI Taxonomy" id="79880"/>
    <lineage>
        <taxon>Bacteria</taxon>
        <taxon>Bacillati</taxon>
        <taxon>Bacillota</taxon>
        <taxon>Bacilli</taxon>
        <taxon>Bacillales</taxon>
        <taxon>Bacillaceae</taxon>
        <taxon>Shouchella</taxon>
    </lineage>
</organism>
<keyword evidence="2" id="KW-0812">Transmembrane</keyword>
<dbReference type="GO" id="GO:0051301">
    <property type="term" value="P:cell division"/>
    <property type="evidence" value="ECO:0007669"/>
    <property type="project" value="UniProtKB-KW"/>
</dbReference>
<keyword evidence="2" id="KW-0472">Membrane</keyword>
<evidence type="ECO:0000313" key="4">
    <source>
        <dbReference type="Proteomes" id="UP000216207"/>
    </source>
</evidence>
<name>A0A268NV31_SHOCL</name>
<dbReference type="Proteomes" id="UP000216207">
    <property type="component" value="Unassembled WGS sequence"/>
</dbReference>
<dbReference type="AlphaFoldDB" id="A0A268NV31"/>
<evidence type="ECO:0000313" key="3">
    <source>
        <dbReference type="EMBL" id="PAE86930.1"/>
    </source>
</evidence>
<dbReference type="EMBL" id="NPCC01000044">
    <property type="protein sequence ID" value="PAE86930.1"/>
    <property type="molecule type" value="Genomic_DNA"/>
</dbReference>
<reference evidence="3 4" key="1">
    <citation type="submission" date="2017-07" db="EMBL/GenBank/DDBJ databases">
        <title>Isolation and whole genome analysis of endospore-forming bacteria from heroin.</title>
        <authorList>
            <person name="Kalinowski J."/>
            <person name="Ahrens B."/>
            <person name="Al-Dilaimi A."/>
            <person name="Winkler A."/>
            <person name="Wibberg D."/>
            <person name="Schleenbecker U."/>
            <person name="Ruckert C."/>
            <person name="Wolfel R."/>
            <person name="Grass G."/>
        </authorList>
    </citation>
    <scope>NUCLEOTIDE SEQUENCE [LARGE SCALE GENOMIC DNA]</scope>
    <source>
        <strain evidence="3 4">7539</strain>
    </source>
</reference>
<dbReference type="OMA" id="KLHDDDY"/>
<keyword evidence="2" id="KW-1133">Transmembrane helix</keyword>
<dbReference type="InterPro" id="IPR007060">
    <property type="entry name" value="FtsL/DivIC"/>
</dbReference>
<dbReference type="Pfam" id="PF04977">
    <property type="entry name" value="DivIC"/>
    <property type="match status" value="1"/>
</dbReference>
<evidence type="ECO:0000256" key="1">
    <source>
        <dbReference type="SAM" id="Coils"/>
    </source>
</evidence>
<sequence>MSDLAVKHRATIKELDTDYMEQRQQELIRQAKRRKGLYRRLGFMGIVFSVLAICCSVTLFSQRADINDKRQEQQAAAEQLEQLKNEEEQLLRDIANFQDDEFIKEIARRDYYLTLPGETRINVSKQQSSD</sequence>
<keyword evidence="1" id="KW-0175">Coiled coil</keyword>
<dbReference type="InterPro" id="IPR039076">
    <property type="entry name" value="DivIC"/>
</dbReference>
<evidence type="ECO:0000256" key="2">
    <source>
        <dbReference type="SAM" id="Phobius"/>
    </source>
</evidence>
<accession>A0A268NV31</accession>
<feature type="transmembrane region" description="Helical" evidence="2">
    <location>
        <begin position="41"/>
        <end position="60"/>
    </location>
</feature>
<feature type="coiled-coil region" evidence="1">
    <location>
        <begin position="63"/>
        <end position="100"/>
    </location>
</feature>
<proteinExistence type="predicted"/>
<keyword evidence="3" id="KW-0132">Cell division</keyword>
<dbReference type="PANTHER" id="PTHR40027">
    <property type="entry name" value="CELL DIVISION PROTEIN DIVIC"/>
    <property type="match status" value="1"/>
</dbReference>
<protein>
    <submittedName>
        <fullName evidence="3">Cell division protein</fullName>
    </submittedName>
</protein>
<dbReference type="PANTHER" id="PTHR40027:SF1">
    <property type="entry name" value="CELL DIVISION PROTEIN DIVIC"/>
    <property type="match status" value="1"/>
</dbReference>